<gene>
    <name evidence="2" type="ORF">JL193_10420</name>
</gene>
<protein>
    <recommendedName>
        <fullName evidence="4">Anaphase-promoting complex, cyclosome, subunit 3</fullName>
    </recommendedName>
</protein>
<dbReference type="Proteomes" id="UP000663935">
    <property type="component" value="Chromosome"/>
</dbReference>
<sequence length="200" mass="23297">MITDDDLKIVVAHKEYEKGKIKLQQIEKKRNSFSLKKWLIAASIMLVASIFAWLLLPSEINNEKLFATYFEPYTNVIAPISRSDKNKSTLKIAFKNYENKQYVEALKGLEKSITPENKTALNLYMAVAHLKLENTQKAILILEENLEHSNVWEDKYLWYLSLAYLKENKTQKAVETLKILSKEVNNFKKLETLTLLKKLE</sequence>
<keyword evidence="3" id="KW-1185">Reference proteome</keyword>
<evidence type="ECO:0008006" key="4">
    <source>
        <dbReference type="Google" id="ProtNLM"/>
    </source>
</evidence>
<dbReference type="SUPFAM" id="SSF48452">
    <property type="entry name" value="TPR-like"/>
    <property type="match status" value="1"/>
</dbReference>
<accession>A0ABX7SSB7</accession>
<name>A0ABX7SSB7_9FLAO</name>
<dbReference type="InterPro" id="IPR011990">
    <property type="entry name" value="TPR-like_helical_dom_sf"/>
</dbReference>
<dbReference type="EMBL" id="CP071795">
    <property type="protein sequence ID" value="QTD36559.1"/>
    <property type="molecule type" value="Genomic_DNA"/>
</dbReference>
<proteinExistence type="predicted"/>
<dbReference type="RefSeq" id="WP_207970743.1">
    <property type="nucleotide sequence ID" value="NZ_CP071795.1"/>
</dbReference>
<keyword evidence="1" id="KW-0812">Transmembrane</keyword>
<reference evidence="2 3" key="1">
    <citation type="submission" date="2021-03" db="EMBL/GenBank/DDBJ databases">
        <title>Complete genome of Polaribacter_sp.G4M1.</title>
        <authorList>
            <person name="Jeong S.W."/>
            <person name="Bae J.W."/>
        </authorList>
    </citation>
    <scope>NUCLEOTIDE SEQUENCE [LARGE SCALE GENOMIC DNA]</scope>
    <source>
        <strain evidence="2 3">G4M1</strain>
    </source>
</reference>
<dbReference type="Gene3D" id="1.25.40.10">
    <property type="entry name" value="Tetratricopeptide repeat domain"/>
    <property type="match status" value="1"/>
</dbReference>
<evidence type="ECO:0000256" key="1">
    <source>
        <dbReference type="SAM" id="Phobius"/>
    </source>
</evidence>
<feature type="transmembrane region" description="Helical" evidence="1">
    <location>
        <begin position="38"/>
        <end position="56"/>
    </location>
</feature>
<keyword evidence="1" id="KW-0472">Membrane</keyword>
<organism evidence="2 3">
    <name type="scientific">Polaribacter batillariae</name>
    <dbReference type="NCBI Taxonomy" id="2808900"/>
    <lineage>
        <taxon>Bacteria</taxon>
        <taxon>Pseudomonadati</taxon>
        <taxon>Bacteroidota</taxon>
        <taxon>Flavobacteriia</taxon>
        <taxon>Flavobacteriales</taxon>
        <taxon>Flavobacteriaceae</taxon>
    </lineage>
</organism>
<evidence type="ECO:0000313" key="2">
    <source>
        <dbReference type="EMBL" id="QTD36559.1"/>
    </source>
</evidence>
<keyword evidence="1" id="KW-1133">Transmembrane helix</keyword>
<evidence type="ECO:0000313" key="3">
    <source>
        <dbReference type="Proteomes" id="UP000663935"/>
    </source>
</evidence>